<dbReference type="GO" id="GO:0016020">
    <property type="term" value="C:membrane"/>
    <property type="evidence" value="ECO:0007669"/>
    <property type="project" value="TreeGrafter"/>
</dbReference>
<dbReference type="PANTHER" id="PTHR43798">
    <property type="entry name" value="MONOACYLGLYCEROL LIPASE"/>
    <property type="match status" value="1"/>
</dbReference>
<dbReference type="AlphaFoldDB" id="A0A7X2L358"/>
<dbReference type="InterPro" id="IPR029058">
    <property type="entry name" value="AB_hydrolase_fold"/>
</dbReference>
<dbReference type="InterPro" id="IPR000073">
    <property type="entry name" value="AB_hydrolase_1"/>
</dbReference>
<organism evidence="3 4">
    <name type="scientific">Paenibacillus monticola</name>
    <dbReference type="NCBI Taxonomy" id="2666075"/>
    <lineage>
        <taxon>Bacteria</taxon>
        <taxon>Bacillati</taxon>
        <taxon>Bacillota</taxon>
        <taxon>Bacilli</taxon>
        <taxon>Bacillales</taxon>
        <taxon>Paenibacillaceae</taxon>
        <taxon>Paenibacillus</taxon>
    </lineage>
</organism>
<feature type="transmembrane region" description="Helical" evidence="1">
    <location>
        <begin position="15"/>
        <end position="37"/>
    </location>
</feature>
<dbReference type="Proteomes" id="UP000463051">
    <property type="component" value="Unassembled WGS sequence"/>
</dbReference>
<dbReference type="Pfam" id="PF00561">
    <property type="entry name" value="Abhydrolase_1"/>
    <property type="match status" value="1"/>
</dbReference>
<comment type="caution">
    <text evidence="3">The sequence shown here is derived from an EMBL/GenBank/DDBJ whole genome shotgun (WGS) entry which is preliminary data.</text>
</comment>
<evidence type="ECO:0000259" key="2">
    <source>
        <dbReference type="Pfam" id="PF00561"/>
    </source>
</evidence>
<feature type="domain" description="AB hydrolase-1" evidence="2">
    <location>
        <begin position="74"/>
        <end position="175"/>
    </location>
</feature>
<dbReference type="Gene3D" id="3.40.50.1820">
    <property type="entry name" value="alpha/beta hydrolase"/>
    <property type="match status" value="1"/>
</dbReference>
<evidence type="ECO:0000256" key="1">
    <source>
        <dbReference type="SAM" id="Phobius"/>
    </source>
</evidence>
<evidence type="ECO:0000313" key="3">
    <source>
        <dbReference type="EMBL" id="MRN54908.1"/>
    </source>
</evidence>
<sequence length="320" mass="36059">MKMSKGTRMKKTRNFILKSIGVIAIVIGLFLATVFIVNNICNRSEQGKIEPYGQLVPVDGKNMNVTIQGNGAETVVLLPGYGTGSPALDFKQLVEKLIPYYKVVVIEPFGYGLSDVTGKERTIDNIVSETHEVLQKLHINRYILMGHSIAGIYGLEYVNKFENEVTAFVGIDSSVPTQGGMEAEFPSDTYRLLKKSGFGRLLMKLNPDQNITPEVDDATKEQIRMISLKNMFNSDVINEGEHIENNFKAAKNLKFPKNLPLIFFLAANNKDVEGWETLHKEQIKDSVNGKVMSFEGEHYLHHTRSKEIVDNLRKFMEEIK</sequence>
<keyword evidence="3" id="KW-0378">Hydrolase</keyword>
<dbReference type="EMBL" id="WJXB01000007">
    <property type="protein sequence ID" value="MRN54908.1"/>
    <property type="molecule type" value="Genomic_DNA"/>
</dbReference>
<gene>
    <name evidence="3" type="ORF">GJB61_18145</name>
</gene>
<dbReference type="SUPFAM" id="SSF53474">
    <property type="entry name" value="alpha/beta-Hydrolases"/>
    <property type="match status" value="1"/>
</dbReference>
<dbReference type="InterPro" id="IPR050266">
    <property type="entry name" value="AB_hydrolase_sf"/>
</dbReference>
<name>A0A7X2L358_9BACL</name>
<accession>A0A7X2L358</accession>
<proteinExistence type="predicted"/>
<reference evidence="3 4" key="1">
    <citation type="submission" date="2019-11" db="EMBL/GenBank/DDBJ databases">
        <title>Paenibacillus monticola sp. nov., a novel PGPR strain isolated from mountain sample in China.</title>
        <authorList>
            <person name="Zhao Q."/>
            <person name="Li H.-P."/>
            <person name="Zhang J.-L."/>
        </authorList>
    </citation>
    <scope>NUCLEOTIDE SEQUENCE [LARGE SCALE GENOMIC DNA]</scope>
    <source>
        <strain evidence="3 4">LC-T2</strain>
    </source>
</reference>
<dbReference type="PANTHER" id="PTHR43798:SF33">
    <property type="entry name" value="HYDROLASE, PUTATIVE (AFU_ORTHOLOGUE AFUA_2G14860)-RELATED"/>
    <property type="match status" value="1"/>
</dbReference>
<evidence type="ECO:0000313" key="4">
    <source>
        <dbReference type="Proteomes" id="UP000463051"/>
    </source>
</evidence>
<keyword evidence="1" id="KW-0472">Membrane</keyword>
<protein>
    <submittedName>
        <fullName evidence="3">Alpha/beta fold hydrolase</fullName>
    </submittedName>
</protein>
<keyword evidence="1" id="KW-1133">Transmembrane helix</keyword>
<dbReference type="GO" id="GO:0016787">
    <property type="term" value="F:hydrolase activity"/>
    <property type="evidence" value="ECO:0007669"/>
    <property type="project" value="UniProtKB-KW"/>
</dbReference>
<keyword evidence="4" id="KW-1185">Reference proteome</keyword>
<keyword evidence="1" id="KW-0812">Transmembrane</keyword>